<protein>
    <submittedName>
        <fullName evidence="2">Uncharacterized protein</fullName>
    </submittedName>
</protein>
<dbReference type="EMBL" id="QXJC01000008">
    <property type="protein sequence ID" value="RID97276.1"/>
    <property type="molecule type" value="Genomic_DNA"/>
</dbReference>
<evidence type="ECO:0000313" key="2">
    <source>
        <dbReference type="EMBL" id="RID97276.1"/>
    </source>
</evidence>
<keyword evidence="3" id="KW-1185">Reference proteome</keyword>
<dbReference type="OrthoDB" id="8811056at2"/>
<keyword evidence="1" id="KW-1133">Transmembrane helix</keyword>
<keyword evidence="1" id="KW-0812">Transmembrane</keyword>
<keyword evidence="1" id="KW-0472">Membrane</keyword>
<accession>A0A398CCG7</accession>
<evidence type="ECO:0000256" key="1">
    <source>
        <dbReference type="SAM" id="Phobius"/>
    </source>
</evidence>
<dbReference type="Proteomes" id="UP000266302">
    <property type="component" value="Unassembled WGS sequence"/>
</dbReference>
<proteinExistence type="predicted"/>
<organism evidence="2 3">
    <name type="scientific">Simplicispira hankyongi</name>
    <dbReference type="NCBI Taxonomy" id="2315688"/>
    <lineage>
        <taxon>Bacteria</taxon>
        <taxon>Pseudomonadati</taxon>
        <taxon>Pseudomonadota</taxon>
        <taxon>Betaproteobacteria</taxon>
        <taxon>Burkholderiales</taxon>
        <taxon>Comamonadaceae</taxon>
        <taxon>Simplicispira</taxon>
    </lineage>
</organism>
<evidence type="ECO:0000313" key="3">
    <source>
        <dbReference type="Proteomes" id="UP000266302"/>
    </source>
</evidence>
<feature type="transmembrane region" description="Helical" evidence="1">
    <location>
        <begin position="97"/>
        <end position="115"/>
    </location>
</feature>
<gene>
    <name evidence="2" type="ORF">D3F03_14935</name>
</gene>
<reference evidence="2 3" key="1">
    <citation type="submission" date="2018-09" db="EMBL/GenBank/DDBJ databases">
        <title>Draft genome of Simplicispira sp. NY-02.</title>
        <authorList>
            <person name="Im W.T."/>
        </authorList>
    </citation>
    <scope>NUCLEOTIDE SEQUENCE [LARGE SCALE GENOMIC DNA]</scope>
    <source>
        <strain evidence="2 3">NY-02</strain>
    </source>
</reference>
<dbReference type="RefSeq" id="WP_119110229.1">
    <property type="nucleotide sequence ID" value="NZ_QXJC01000008.1"/>
</dbReference>
<name>A0A398CCG7_9BURK</name>
<dbReference type="AlphaFoldDB" id="A0A398CCG7"/>
<comment type="caution">
    <text evidence="2">The sequence shown here is derived from an EMBL/GenBank/DDBJ whole genome shotgun (WGS) entry which is preliminary data.</text>
</comment>
<feature type="transmembrane region" description="Helical" evidence="1">
    <location>
        <begin position="65"/>
        <end position="85"/>
    </location>
</feature>
<sequence length="210" mass="22191">MSAGAVPQPPRAGDGRQAGVVLAFGPPALLAAVRAWLEWVDGRHAPGPAFAIAPLPSSPSALALFLPWLLAGVALALIAGLLWLWWRRGGARAVRRVLVALWVLLWLGGAGALWVSHANTEQCAPLPAAQARVLGLRPRPPTLHQLGGSEVVLEVSSLAGAQLVRINDEGVALWHPGQRLRVVLAHGRFYGLYLTGWEAAETAETPPAVQ</sequence>